<proteinExistence type="predicted"/>
<dbReference type="EMBL" id="JALJXV010000003">
    <property type="protein sequence ID" value="MCP1674175.1"/>
    <property type="molecule type" value="Genomic_DNA"/>
</dbReference>
<organism evidence="2 3">
    <name type="scientific">Natronocella acetinitrilica</name>
    <dbReference type="NCBI Taxonomy" id="414046"/>
    <lineage>
        <taxon>Bacteria</taxon>
        <taxon>Pseudomonadati</taxon>
        <taxon>Pseudomonadota</taxon>
        <taxon>Gammaproteobacteria</taxon>
        <taxon>Chromatiales</taxon>
        <taxon>Ectothiorhodospiraceae</taxon>
        <taxon>Natronocella</taxon>
    </lineage>
</organism>
<reference evidence="2" key="1">
    <citation type="submission" date="2022-03" db="EMBL/GenBank/DDBJ databases">
        <title>Genomic Encyclopedia of Type Strains, Phase III (KMG-III): the genomes of soil and plant-associated and newly described type strains.</title>
        <authorList>
            <person name="Whitman W."/>
        </authorList>
    </citation>
    <scope>NUCLEOTIDE SEQUENCE</scope>
    <source>
        <strain evidence="2">ANL 6-2</strain>
    </source>
</reference>
<evidence type="ECO:0000256" key="1">
    <source>
        <dbReference type="SAM" id="MobiDB-lite"/>
    </source>
</evidence>
<sequence>MSSDEGGINLVLYPREYNRRGEEHLHSVRGVTQDGREVNVKLRIAKSLRDEAKAPRIAEFARTDRRAKSACLASADNGPERREGVLLFSRAIPEGAGRRGVQDYVARWAVVLAEDAESPDPVFGLGRLEVVRDASRARAGGSALSPAAASALESDPRSYLYPAIVYHVEATARLPGGSPEAAETAIAALMEARTAAGIAGGALIRCINADGVCVGEPSEIFVRFARGSNGYESGAARVRAHLAEERPVWARAREGELLVTPLSRIYHGAAGGSYFGSSARYQSLTRAFFDAAGDPQLCRVAIRVKHYADSGVTQLYRLYPLSPPLGGPGQLDGDGGFTLPGAADALKPAFSPPGAADWIERPLVRLGGLPPARAAWLLDAARDPSDRAPTAQGADGVPESVPQAPHAGEPEALAQAAVADDSPPATAPGAAEAGLDANVTGRDGEDGLSVGRDADAHGVLSQDPGGLHGSSPETDSETDSGRQPPSEGAPDKQAADLTAPAEADTPQAESAPAQLSGLAAFMKRNRQG</sequence>
<feature type="region of interest" description="Disordered" evidence="1">
    <location>
        <begin position="383"/>
        <end position="528"/>
    </location>
</feature>
<keyword evidence="3" id="KW-1185">Reference proteome</keyword>
<evidence type="ECO:0000313" key="2">
    <source>
        <dbReference type="EMBL" id="MCP1674175.1"/>
    </source>
</evidence>
<protein>
    <submittedName>
        <fullName evidence="2">Uncharacterized protein</fullName>
    </submittedName>
</protein>
<feature type="compositionally biased region" description="Low complexity" evidence="1">
    <location>
        <begin position="423"/>
        <end position="437"/>
    </location>
</feature>
<evidence type="ECO:0000313" key="3">
    <source>
        <dbReference type="Proteomes" id="UP001205843"/>
    </source>
</evidence>
<dbReference type="AlphaFoldDB" id="A0AAE3G1Y3"/>
<dbReference type="Proteomes" id="UP001205843">
    <property type="component" value="Unassembled WGS sequence"/>
</dbReference>
<name>A0AAE3G1Y3_9GAMM</name>
<dbReference type="RefSeq" id="WP_253475917.1">
    <property type="nucleotide sequence ID" value="NZ_JALJXV010000003.1"/>
</dbReference>
<accession>A0AAE3G1Y3</accession>
<gene>
    <name evidence="2" type="ORF">J2T57_001277</name>
</gene>
<comment type="caution">
    <text evidence="2">The sequence shown here is derived from an EMBL/GenBank/DDBJ whole genome shotgun (WGS) entry which is preliminary data.</text>
</comment>